<evidence type="ECO:0000256" key="1">
    <source>
        <dbReference type="ARBA" id="ARBA00022692"/>
    </source>
</evidence>
<evidence type="ECO:0000313" key="7">
    <source>
        <dbReference type="Proteomes" id="UP000604825"/>
    </source>
</evidence>
<comment type="caution">
    <text evidence="6">The sequence shown here is derived from an EMBL/GenBank/DDBJ whole genome shotgun (WGS) entry which is preliminary data.</text>
</comment>
<organism evidence="6 7">
    <name type="scientific">Miscanthus lutarioriparius</name>
    <dbReference type="NCBI Taxonomy" id="422564"/>
    <lineage>
        <taxon>Eukaryota</taxon>
        <taxon>Viridiplantae</taxon>
        <taxon>Streptophyta</taxon>
        <taxon>Embryophyta</taxon>
        <taxon>Tracheophyta</taxon>
        <taxon>Spermatophyta</taxon>
        <taxon>Magnoliopsida</taxon>
        <taxon>Liliopsida</taxon>
        <taxon>Poales</taxon>
        <taxon>Poaceae</taxon>
        <taxon>PACMAD clade</taxon>
        <taxon>Panicoideae</taxon>
        <taxon>Andropogonodae</taxon>
        <taxon>Andropogoneae</taxon>
        <taxon>Saccharinae</taxon>
        <taxon>Miscanthus</taxon>
    </lineage>
</organism>
<gene>
    <name evidence="6" type="ORF">NCGR_LOCUS42731</name>
</gene>
<feature type="transmembrane region" description="Helical" evidence="5">
    <location>
        <begin position="204"/>
        <end position="228"/>
    </location>
</feature>
<feature type="transmembrane region" description="Helical" evidence="5">
    <location>
        <begin position="170"/>
        <end position="192"/>
    </location>
</feature>
<dbReference type="AlphaFoldDB" id="A0A811QTG9"/>
<dbReference type="PANTHER" id="PTHR31218">
    <property type="entry name" value="WAT1-RELATED PROTEIN"/>
    <property type="match status" value="1"/>
</dbReference>
<dbReference type="GO" id="GO:0016020">
    <property type="term" value="C:membrane"/>
    <property type="evidence" value="ECO:0007669"/>
    <property type="project" value="InterPro"/>
</dbReference>
<protein>
    <recommendedName>
        <fullName evidence="8">WAT1-related protein</fullName>
    </recommendedName>
</protein>
<dbReference type="Proteomes" id="UP000604825">
    <property type="component" value="Unassembled WGS sequence"/>
</dbReference>
<feature type="compositionally biased region" description="Low complexity" evidence="4">
    <location>
        <begin position="280"/>
        <end position="295"/>
    </location>
</feature>
<reference evidence="6" key="1">
    <citation type="submission" date="2020-10" db="EMBL/GenBank/DDBJ databases">
        <authorList>
            <person name="Han B."/>
            <person name="Lu T."/>
            <person name="Zhao Q."/>
            <person name="Huang X."/>
            <person name="Zhao Y."/>
        </authorList>
    </citation>
    <scope>NUCLEOTIDE SEQUENCE</scope>
</reference>
<keyword evidence="3 5" id="KW-0472">Membrane</keyword>
<sequence length="342" mass="37162">MSHNVKPSQALHHGIVEKGELDCVGLDKYQCYIRSWPGHGPVLLWSPDNHCCLLCNFLNLVPIVTFIIAILLRSETLALAKWSGRMKFFGALLCMSGTLLVSLLKGRILHIWPTGLLLLQGSHGHAPASPTGAHHNNMVAGTLFLCGSCVGYSLWLIIQARPATVFPSKYWTTVLTCLVGSIECFLVGICLSDDKAEWALKWDLQLLIIIYSGVLNTGVMFVLISWVISKRGPIYPPNVQFALPHCLDGPRLGAARHQHLPGNRGGDSVDSPGALRVPVGQGQRAQARGSRTGAARGTGGCTARVARRDSLAGHDLRLHGHLATDWQKEGETLQLTLRTSLL</sequence>
<feature type="region of interest" description="Disordered" evidence="4">
    <location>
        <begin position="277"/>
        <end position="301"/>
    </location>
</feature>
<evidence type="ECO:0000256" key="2">
    <source>
        <dbReference type="ARBA" id="ARBA00022989"/>
    </source>
</evidence>
<proteinExistence type="predicted"/>
<evidence type="ECO:0000256" key="5">
    <source>
        <dbReference type="SAM" id="Phobius"/>
    </source>
</evidence>
<keyword evidence="7" id="KW-1185">Reference proteome</keyword>
<keyword evidence="1 5" id="KW-0812">Transmembrane</keyword>
<dbReference type="OrthoDB" id="670984at2759"/>
<dbReference type="EMBL" id="CAJGYO010000011">
    <property type="protein sequence ID" value="CAD6259290.1"/>
    <property type="molecule type" value="Genomic_DNA"/>
</dbReference>
<evidence type="ECO:0000256" key="4">
    <source>
        <dbReference type="SAM" id="MobiDB-lite"/>
    </source>
</evidence>
<dbReference type="InterPro" id="IPR030184">
    <property type="entry name" value="WAT1-related"/>
</dbReference>
<feature type="transmembrane region" description="Helical" evidence="5">
    <location>
        <begin position="138"/>
        <end position="158"/>
    </location>
</feature>
<evidence type="ECO:0008006" key="8">
    <source>
        <dbReference type="Google" id="ProtNLM"/>
    </source>
</evidence>
<feature type="transmembrane region" description="Helical" evidence="5">
    <location>
        <begin position="84"/>
        <end position="104"/>
    </location>
</feature>
<evidence type="ECO:0000313" key="6">
    <source>
        <dbReference type="EMBL" id="CAD6259290.1"/>
    </source>
</evidence>
<dbReference type="GO" id="GO:0022857">
    <property type="term" value="F:transmembrane transporter activity"/>
    <property type="evidence" value="ECO:0007669"/>
    <property type="project" value="InterPro"/>
</dbReference>
<evidence type="ECO:0000256" key="3">
    <source>
        <dbReference type="ARBA" id="ARBA00023136"/>
    </source>
</evidence>
<feature type="transmembrane region" description="Helical" evidence="5">
    <location>
        <begin position="53"/>
        <end position="72"/>
    </location>
</feature>
<name>A0A811QTG9_9POAL</name>
<keyword evidence="2 5" id="KW-1133">Transmembrane helix</keyword>
<accession>A0A811QTG9</accession>